<keyword evidence="4" id="KW-1185">Reference proteome</keyword>
<proteinExistence type="inferred from homology"/>
<evidence type="ECO:0000256" key="1">
    <source>
        <dbReference type="ARBA" id="ARBA00006817"/>
    </source>
</evidence>
<evidence type="ECO:0000259" key="2">
    <source>
        <dbReference type="Pfam" id="PF08327"/>
    </source>
</evidence>
<name>A0ABQ2ILH0_9MICO</name>
<dbReference type="CDD" id="cd07814">
    <property type="entry name" value="SRPBCC_CalC_Aha1-like"/>
    <property type="match status" value="1"/>
</dbReference>
<protein>
    <submittedName>
        <fullName evidence="3">Activator of HSP90 ATPase</fullName>
    </submittedName>
</protein>
<comment type="caution">
    <text evidence="3">The sequence shown here is derived from an EMBL/GenBank/DDBJ whole genome shotgun (WGS) entry which is preliminary data.</text>
</comment>
<accession>A0ABQ2ILH0</accession>
<gene>
    <name evidence="3" type="ORF">GCM10009721_43020</name>
</gene>
<dbReference type="SUPFAM" id="SSF55961">
    <property type="entry name" value="Bet v1-like"/>
    <property type="match status" value="1"/>
</dbReference>
<evidence type="ECO:0000313" key="3">
    <source>
        <dbReference type="EMBL" id="GGN10406.1"/>
    </source>
</evidence>
<dbReference type="Gene3D" id="3.30.530.20">
    <property type="match status" value="1"/>
</dbReference>
<feature type="domain" description="Activator of Hsp90 ATPase homologue 1/2-like C-terminal" evidence="2">
    <location>
        <begin position="44"/>
        <end position="172"/>
    </location>
</feature>
<comment type="similarity">
    <text evidence="1">Belongs to the AHA1 family.</text>
</comment>
<dbReference type="InterPro" id="IPR023393">
    <property type="entry name" value="START-like_dom_sf"/>
</dbReference>
<sequence length="177" mass="20004">MAGRSAKVPFRPDTGRWLIRGGTLRPVTAQHRKLVLEQARVFEAATEHVFGLFTVPTELAKWWGPHGFATPEIQVDLRVGGSLRFTMQPPEGAAFHLSGEFLEIRPPSELRFTFRWDEPVADDRETVAAVSLEPLGGRTSVTLVQGDFATEERLELHRRGWADSFERLDAVLRSRRD</sequence>
<dbReference type="EMBL" id="BMNZ01000015">
    <property type="protein sequence ID" value="GGN10406.1"/>
    <property type="molecule type" value="Genomic_DNA"/>
</dbReference>
<reference evidence="4" key="1">
    <citation type="journal article" date="2019" name="Int. J. Syst. Evol. Microbiol.">
        <title>The Global Catalogue of Microorganisms (GCM) 10K type strain sequencing project: providing services to taxonomists for standard genome sequencing and annotation.</title>
        <authorList>
            <consortium name="The Broad Institute Genomics Platform"/>
            <consortium name="The Broad Institute Genome Sequencing Center for Infectious Disease"/>
            <person name="Wu L."/>
            <person name="Ma J."/>
        </authorList>
    </citation>
    <scope>NUCLEOTIDE SEQUENCE [LARGE SCALE GENOMIC DNA]</scope>
    <source>
        <strain evidence="4">JCM 1365</strain>
    </source>
</reference>
<dbReference type="Pfam" id="PF08327">
    <property type="entry name" value="AHSA1"/>
    <property type="match status" value="1"/>
</dbReference>
<organism evidence="3 4">
    <name type="scientific">Terrabacter tumescens</name>
    <dbReference type="NCBI Taxonomy" id="60443"/>
    <lineage>
        <taxon>Bacteria</taxon>
        <taxon>Bacillati</taxon>
        <taxon>Actinomycetota</taxon>
        <taxon>Actinomycetes</taxon>
        <taxon>Micrococcales</taxon>
        <taxon>Intrasporangiaceae</taxon>
        <taxon>Terrabacter</taxon>
    </lineage>
</organism>
<evidence type="ECO:0000313" key="4">
    <source>
        <dbReference type="Proteomes" id="UP000623461"/>
    </source>
</evidence>
<dbReference type="Proteomes" id="UP000623461">
    <property type="component" value="Unassembled WGS sequence"/>
</dbReference>
<dbReference type="InterPro" id="IPR013538">
    <property type="entry name" value="ASHA1/2-like_C"/>
</dbReference>